<protein>
    <submittedName>
        <fullName evidence="2">Uncharacterized protein</fullName>
    </submittedName>
</protein>
<dbReference type="STRING" id="210143.A0A1R3FZL8"/>
<dbReference type="Gramene" id="OMO51282">
    <property type="protein sequence ID" value="OMO51282"/>
    <property type="gene ID" value="CCACVL1_29886"/>
</dbReference>
<comment type="caution">
    <text evidence="2">The sequence shown here is derived from an EMBL/GenBank/DDBJ whole genome shotgun (WGS) entry which is preliminary data.</text>
</comment>
<evidence type="ECO:0000256" key="1">
    <source>
        <dbReference type="SAM" id="MobiDB-lite"/>
    </source>
</evidence>
<reference evidence="2 3" key="1">
    <citation type="submission" date="2013-09" db="EMBL/GenBank/DDBJ databases">
        <title>Corchorus capsularis genome sequencing.</title>
        <authorList>
            <person name="Alam M."/>
            <person name="Haque M.S."/>
            <person name="Islam M.S."/>
            <person name="Emdad E.M."/>
            <person name="Islam M.M."/>
            <person name="Ahmed B."/>
            <person name="Halim A."/>
            <person name="Hossen Q.M.M."/>
            <person name="Hossain M.Z."/>
            <person name="Ahmed R."/>
            <person name="Khan M.M."/>
            <person name="Islam R."/>
            <person name="Rashid M.M."/>
            <person name="Khan S.A."/>
            <person name="Rahman M.S."/>
            <person name="Alam M."/>
        </authorList>
    </citation>
    <scope>NUCLEOTIDE SEQUENCE [LARGE SCALE GENOMIC DNA]</scope>
    <source>
        <strain evidence="3">cv. CVL-1</strain>
        <tissue evidence="2">Whole seedling</tissue>
    </source>
</reference>
<dbReference type="AlphaFoldDB" id="A0A1R3FZL8"/>
<dbReference type="PANTHER" id="PTHR31215">
    <property type="entry name" value="OS05G0510400 PROTEIN-RELATED"/>
    <property type="match status" value="1"/>
</dbReference>
<dbReference type="EMBL" id="AWWV01015873">
    <property type="protein sequence ID" value="OMO51282.1"/>
    <property type="molecule type" value="Genomic_DNA"/>
</dbReference>
<feature type="region of interest" description="Disordered" evidence="1">
    <location>
        <begin position="1"/>
        <end position="28"/>
    </location>
</feature>
<sequence length="117" mass="13249">MGKEGLVEMKNSMNSEQERLEESSTEEAAMVRTPIPELSMKLWYLPKLELPESGCEMTGATLVLIKPVDGMVDQKRNIDGDLMVGSWDFEGDCKEFSEAVREMIKVKKSYLMTMSSF</sequence>
<name>A0A1R3FZL8_COCAP</name>
<gene>
    <name evidence="2" type="ORF">CCACVL1_29886</name>
</gene>
<dbReference type="OrthoDB" id="812961at2759"/>
<evidence type="ECO:0000313" key="3">
    <source>
        <dbReference type="Proteomes" id="UP000188268"/>
    </source>
</evidence>
<accession>A0A1R3FZL8</accession>
<proteinExistence type="predicted"/>
<organism evidence="2 3">
    <name type="scientific">Corchorus capsularis</name>
    <name type="common">Jute</name>
    <dbReference type="NCBI Taxonomy" id="210143"/>
    <lineage>
        <taxon>Eukaryota</taxon>
        <taxon>Viridiplantae</taxon>
        <taxon>Streptophyta</taxon>
        <taxon>Embryophyta</taxon>
        <taxon>Tracheophyta</taxon>
        <taxon>Spermatophyta</taxon>
        <taxon>Magnoliopsida</taxon>
        <taxon>eudicotyledons</taxon>
        <taxon>Gunneridae</taxon>
        <taxon>Pentapetalae</taxon>
        <taxon>rosids</taxon>
        <taxon>malvids</taxon>
        <taxon>Malvales</taxon>
        <taxon>Malvaceae</taxon>
        <taxon>Grewioideae</taxon>
        <taxon>Apeibeae</taxon>
        <taxon>Corchorus</taxon>
    </lineage>
</organism>
<keyword evidence="3" id="KW-1185">Reference proteome</keyword>
<evidence type="ECO:0000313" key="2">
    <source>
        <dbReference type="EMBL" id="OMO51282.1"/>
    </source>
</evidence>
<dbReference type="OMA" id="PESGCEM"/>
<dbReference type="InterPro" id="IPR044809">
    <property type="entry name" value="AUF1-like"/>
</dbReference>
<dbReference type="Proteomes" id="UP000188268">
    <property type="component" value="Unassembled WGS sequence"/>
</dbReference>